<dbReference type="RefSeq" id="WP_097190697.1">
    <property type="nucleotide sequence ID" value="NZ_OCSU01000003.1"/>
</dbReference>
<accession>A0A7Z7IDL6</accession>
<sequence>MKKIARIIKTVADATKPYDVLEDHPFSRQSIEAQKADGIAAAQQEEQKEIAKRSDMARPSNMANEAPPQTDELYG</sequence>
<reference evidence="2 3" key="1">
    <citation type="submission" date="2017-09" db="EMBL/GenBank/DDBJ databases">
        <authorList>
            <person name="Varghese N."/>
            <person name="Submissions S."/>
        </authorList>
    </citation>
    <scope>NUCLEOTIDE SEQUENCE [LARGE SCALE GENOMIC DNA]</scope>
    <source>
        <strain evidence="2 3">OK806</strain>
    </source>
</reference>
<evidence type="ECO:0000313" key="2">
    <source>
        <dbReference type="EMBL" id="SOE87981.1"/>
    </source>
</evidence>
<organism evidence="2 3">
    <name type="scientific">Caballeronia arationis</name>
    <dbReference type="NCBI Taxonomy" id="1777142"/>
    <lineage>
        <taxon>Bacteria</taxon>
        <taxon>Pseudomonadati</taxon>
        <taxon>Pseudomonadota</taxon>
        <taxon>Betaproteobacteria</taxon>
        <taxon>Burkholderiales</taxon>
        <taxon>Burkholderiaceae</taxon>
        <taxon>Caballeronia</taxon>
    </lineage>
</organism>
<feature type="compositionally biased region" description="Basic and acidic residues" evidence="1">
    <location>
        <begin position="45"/>
        <end position="56"/>
    </location>
</feature>
<protein>
    <submittedName>
        <fullName evidence="2">Uncharacterized protein</fullName>
    </submittedName>
</protein>
<comment type="caution">
    <text evidence="2">The sequence shown here is derived from an EMBL/GenBank/DDBJ whole genome shotgun (WGS) entry which is preliminary data.</text>
</comment>
<gene>
    <name evidence="2" type="ORF">SAMN05446927_6570</name>
</gene>
<proteinExistence type="predicted"/>
<feature type="region of interest" description="Disordered" evidence="1">
    <location>
        <begin position="34"/>
        <end position="75"/>
    </location>
</feature>
<evidence type="ECO:0000313" key="3">
    <source>
        <dbReference type="Proteomes" id="UP000219522"/>
    </source>
</evidence>
<dbReference type="AlphaFoldDB" id="A0A7Z7IDL6"/>
<name>A0A7Z7IDL6_9BURK</name>
<dbReference type="EMBL" id="OCSU01000003">
    <property type="protein sequence ID" value="SOE87981.1"/>
    <property type="molecule type" value="Genomic_DNA"/>
</dbReference>
<keyword evidence="3" id="KW-1185">Reference proteome</keyword>
<evidence type="ECO:0000256" key="1">
    <source>
        <dbReference type="SAM" id="MobiDB-lite"/>
    </source>
</evidence>
<dbReference type="Proteomes" id="UP000219522">
    <property type="component" value="Unassembled WGS sequence"/>
</dbReference>